<feature type="region of interest" description="Disordered" evidence="1">
    <location>
        <begin position="23"/>
        <end position="133"/>
    </location>
</feature>
<comment type="caution">
    <text evidence="3">The sequence shown here is derived from an EMBL/GenBank/DDBJ whole genome shotgun (WGS) entry which is preliminary data.</text>
</comment>
<keyword evidence="4" id="KW-1185">Reference proteome</keyword>
<dbReference type="EMBL" id="JAMKFE010000022">
    <property type="protein sequence ID" value="MCM5682710.1"/>
    <property type="molecule type" value="Genomic_DNA"/>
</dbReference>
<sequence length="133" mass="14547">MKTRPILHAVLWFAAGSALAQMQPAPMPRTPAPDMVPPPVTQPDAVRHAGGPEESRMEADPFMDFSDPRVRSEMSECTNRPRDARSDCVRGIRPGRESAPIAPAGSMRERRPPAPQDSGMPLRDRDPGVSTPR</sequence>
<feature type="chain" id="PRO_5045326533" evidence="2">
    <location>
        <begin position="21"/>
        <end position="133"/>
    </location>
</feature>
<feature type="compositionally biased region" description="Pro residues" evidence="1">
    <location>
        <begin position="25"/>
        <end position="41"/>
    </location>
</feature>
<feature type="compositionally biased region" description="Basic and acidic residues" evidence="1">
    <location>
        <begin position="45"/>
        <end position="59"/>
    </location>
</feature>
<feature type="signal peptide" evidence="2">
    <location>
        <begin position="1"/>
        <end position="20"/>
    </location>
</feature>
<dbReference type="RefSeq" id="WP_251781254.1">
    <property type="nucleotide sequence ID" value="NZ_JAMKFE010000022.1"/>
</dbReference>
<organism evidence="3 4">
    <name type="scientific">Caldimonas mangrovi</name>
    <dbReference type="NCBI Taxonomy" id="2944811"/>
    <lineage>
        <taxon>Bacteria</taxon>
        <taxon>Pseudomonadati</taxon>
        <taxon>Pseudomonadota</taxon>
        <taxon>Betaproteobacteria</taxon>
        <taxon>Burkholderiales</taxon>
        <taxon>Sphaerotilaceae</taxon>
        <taxon>Caldimonas</taxon>
    </lineage>
</organism>
<evidence type="ECO:0000256" key="2">
    <source>
        <dbReference type="SAM" id="SignalP"/>
    </source>
</evidence>
<proteinExistence type="predicted"/>
<accession>A0ABT0YVE3</accession>
<reference evidence="3" key="1">
    <citation type="submission" date="2022-05" db="EMBL/GenBank/DDBJ databases">
        <title>Schlegelella sp. nov., isolated from mangrove soil.</title>
        <authorList>
            <person name="Liu Y."/>
            <person name="Ge X."/>
            <person name="Liu W."/>
        </authorList>
    </citation>
    <scope>NUCLEOTIDE SEQUENCE</scope>
    <source>
        <strain evidence="3">S2-27</strain>
    </source>
</reference>
<evidence type="ECO:0000256" key="1">
    <source>
        <dbReference type="SAM" id="MobiDB-lite"/>
    </source>
</evidence>
<protein>
    <submittedName>
        <fullName evidence="3">Uncharacterized protein</fullName>
    </submittedName>
</protein>
<dbReference type="Proteomes" id="UP001165541">
    <property type="component" value="Unassembled WGS sequence"/>
</dbReference>
<feature type="compositionally biased region" description="Basic and acidic residues" evidence="1">
    <location>
        <begin position="66"/>
        <end position="96"/>
    </location>
</feature>
<evidence type="ECO:0000313" key="3">
    <source>
        <dbReference type="EMBL" id="MCM5682710.1"/>
    </source>
</evidence>
<name>A0ABT0YVE3_9BURK</name>
<gene>
    <name evidence="3" type="ORF">M8A51_24525</name>
</gene>
<keyword evidence="2" id="KW-0732">Signal</keyword>
<evidence type="ECO:0000313" key="4">
    <source>
        <dbReference type="Proteomes" id="UP001165541"/>
    </source>
</evidence>